<feature type="transmembrane region" description="Helical" evidence="7">
    <location>
        <begin position="45"/>
        <end position="68"/>
    </location>
</feature>
<dbReference type="Proteomes" id="UP000261284">
    <property type="component" value="Unassembled WGS sequence"/>
</dbReference>
<accession>A0A3E1NNL2</accession>
<evidence type="ECO:0000313" key="9">
    <source>
        <dbReference type="Proteomes" id="UP000261284"/>
    </source>
</evidence>
<comment type="subcellular location">
    <subcellularLocation>
        <location evidence="1">Cell membrane</location>
        <topology evidence="1">Multi-pass membrane protein</topology>
    </subcellularLocation>
</comment>
<feature type="transmembrane region" description="Helical" evidence="7">
    <location>
        <begin position="226"/>
        <end position="247"/>
    </location>
</feature>
<protein>
    <submittedName>
        <fullName evidence="8">APC family permease</fullName>
    </submittedName>
</protein>
<dbReference type="InterPro" id="IPR002293">
    <property type="entry name" value="AA/rel_permease1"/>
</dbReference>
<dbReference type="GO" id="GO:0005886">
    <property type="term" value="C:plasma membrane"/>
    <property type="evidence" value="ECO:0007669"/>
    <property type="project" value="UniProtKB-SubCell"/>
</dbReference>
<proteinExistence type="predicted"/>
<keyword evidence="5 7" id="KW-1133">Transmembrane helix</keyword>
<feature type="transmembrane region" description="Helical" evidence="7">
    <location>
        <begin position="347"/>
        <end position="368"/>
    </location>
</feature>
<evidence type="ECO:0000256" key="2">
    <source>
        <dbReference type="ARBA" id="ARBA00022448"/>
    </source>
</evidence>
<feature type="transmembrane region" description="Helical" evidence="7">
    <location>
        <begin position="12"/>
        <end position="33"/>
    </location>
</feature>
<feature type="transmembrane region" description="Helical" evidence="7">
    <location>
        <begin position="276"/>
        <end position="300"/>
    </location>
</feature>
<dbReference type="OrthoDB" id="9791588at2"/>
<keyword evidence="6 7" id="KW-0472">Membrane</keyword>
<feature type="transmembrane region" description="Helical" evidence="7">
    <location>
        <begin position="89"/>
        <end position="112"/>
    </location>
</feature>
<evidence type="ECO:0000256" key="7">
    <source>
        <dbReference type="SAM" id="Phobius"/>
    </source>
</evidence>
<evidence type="ECO:0000256" key="6">
    <source>
        <dbReference type="ARBA" id="ARBA00023136"/>
    </source>
</evidence>
<evidence type="ECO:0000313" key="8">
    <source>
        <dbReference type="EMBL" id="RFM29519.1"/>
    </source>
</evidence>
<dbReference type="AlphaFoldDB" id="A0A3E1NNL2"/>
<gene>
    <name evidence="8" type="ORF">DXN05_00600</name>
</gene>
<keyword evidence="2" id="KW-0813">Transport</keyword>
<feature type="transmembrane region" description="Helical" evidence="7">
    <location>
        <begin position="118"/>
        <end position="141"/>
    </location>
</feature>
<dbReference type="Pfam" id="PF13520">
    <property type="entry name" value="AA_permease_2"/>
    <property type="match status" value="1"/>
</dbReference>
<sequence length="457" mass="50095">MSRSTTSSSRKVLRPLQLAAVIFLTVSGGPYGLEPLLSYVGKQGAFLLLLVTPLLWDVPTVLTVLELNGMMPVNGGYYQWVKRALGMRFAFYEGWWTWLYTFVDLAIYPVLFVEYASFFIPALAAWKIPVCLLIIWSCAALNIRGIVSVGKTSVWLSAIVLLPFLVLFVVTAMHTHTQALVPVPSLKGLGFSSIGMGLYTVMWNFLGWDNATTYAEEVDRPVRSYLIAVSIAFFLVFFLYIAITLVAQQSGMDVAAFSENGFPALGMRLGGFPMGALFAVGGMASTLGLFSAVLLSMSRVPKAMADDKLLPVKISALHQRFNTPHVSIITCAVVVSGMVLWTFADLMVIDVTVYGAALMLEFVSLIVLRIKAPGEHRPFRIPLGIPGLCIMVLIPFTVYAIALSSALITASAVWKPLGFAIGTLLTAEIAWRILSLRRKWMQAATDPVLTKQQYPNE</sequence>
<keyword evidence="4 7" id="KW-0812">Transmembrane</keyword>
<dbReference type="RefSeq" id="WP_116845276.1">
    <property type="nucleotide sequence ID" value="NZ_QTJU01000001.1"/>
</dbReference>
<dbReference type="Gene3D" id="1.20.1740.10">
    <property type="entry name" value="Amino acid/polyamine transporter I"/>
    <property type="match status" value="1"/>
</dbReference>
<dbReference type="PIRSF" id="PIRSF006060">
    <property type="entry name" value="AA_transporter"/>
    <property type="match status" value="1"/>
</dbReference>
<reference evidence="8 9" key="1">
    <citation type="submission" date="2018-08" db="EMBL/GenBank/DDBJ databases">
        <title>Chitinophagaceae sp. K23C18032701, a novel bacterium isolated from forest soil.</title>
        <authorList>
            <person name="Wang C."/>
        </authorList>
    </citation>
    <scope>NUCLEOTIDE SEQUENCE [LARGE SCALE GENOMIC DNA]</scope>
    <source>
        <strain evidence="8 9">K23C18032701</strain>
    </source>
</reference>
<feature type="transmembrane region" description="Helical" evidence="7">
    <location>
        <begin position="416"/>
        <end position="434"/>
    </location>
</feature>
<feature type="transmembrane region" description="Helical" evidence="7">
    <location>
        <begin position="153"/>
        <end position="174"/>
    </location>
</feature>
<feature type="transmembrane region" description="Helical" evidence="7">
    <location>
        <begin position="388"/>
        <end position="410"/>
    </location>
</feature>
<evidence type="ECO:0000256" key="1">
    <source>
        <dbReference type="ARBA" id="ARBA00004651"/>
    </source>
</evidence>
<dbReference type="PANTHER" id="PTHR45826:SF2">
    <property type="entry name" value="AMINO ACID TRANSPORTER"/>
    <property type="match status" value="1"/>
</dbReference>
<comment type="caution">
    <text evidence="8">The sequence shown here is derived from an EMBL/GenBank/DDBJ whole genome shotgun (WGS) entry which is preliminary data.</text>
</comment>
<organism evidence="8 9">
    <name type="scientific">Deminuibacter soli</name>
    <dbReference type="NCBI Taxonomy" id="2291815"/>
    <lineage>
        <taxon>Bacteria</taxon>
        <taxon>Pseudomonadati</taxon>
        <taxon>Bacteroidota</taxon>
        <taxon>Chitinophagia</taxon>
        <taxon>Chitinophagales</taxon>
        <taxon>Chitinophagaceae</taxon>
        <taxon>Deminuibacter</taxon>
    </lineage>
</organism>
<dbReference type="GO" id="GO:0022857">
    <property type="term" value="F:transmembrane transporter activity"/>
    <property type="evidence" value="ECO:0007669"/>
    <property type="project" value="InterPro"/>
</dbReference>
<evidence type="ECO:0000256" key="4">
    <source>
        <dbReference type="ARBA" id="ARBA00022692"/>
    </source>
</evidence>
<keyword evidence="9" id="KW-1185">Reference proteome</keyword>
<name>A0A3E1NNL2_9BACT</name>
<evidence type="ECO:0000256" key="3">
    <source>
        <dbReference type="ARBA" id="ARBA00022475"/>
    </source>
</evidence>
<feature type="transmembrane region" description="Helical" evidence="7">
    <location>
        <begin position="321"/>
        <end position="341"/>
    </location>
</feature>
<dbReference type="InterPro" id="IPR044566">
    <property type="entry name" value="RMV1-like"/>
</dbReference>
<dbReference type="PANTHER" id="PTHR45826">
    <property type="entry name" value="POLYAMINE TRANSPORTER PUT1"/>
    <property type="match status" value="1"/>
</dbReference>
<dbReference type="EMBL" id="QTJU01000001">
    <property type="protein sequence ID" value="RFM29519.1"/>
    <property type="molecule type" value="Genomic_DNA"/>
</dbReference>
<evidence type="ECO:0000256" key="5">
    <source>
        <dbReference type="ARBA" id="ARBA00022989"/>
    </source>
</evidence>
<keyword evidence="3" id="KW-1003">Cell membrane</keyword>
<feature type="transmembrane region" description="Helical" evidence="7">
    <location>
        <begin position="186"/>
        <end position="206"/>
    </location>
</feature>